<dbReference type="SUPFAM" id="SSF53335">
    <property type="entry name" value="S-adenosyl-L-methionine-dependent methyltransferases"/>
    <property type="match status" value="1"/>
</dbReference>
<dbReference type="OrthoDB" id="421327at2759"/>
<dbReference type="GO" id="GO:0005763">
    <property type="term" value="C:mitochondrial small ribosomal subunit"/>
    <property type="evidence" value="ECO:0007669"/>
    <property type="project" value="EnsemblFungi"/>
</dbReference>
<keyword evidence="2" id="KW-0479">Metal-binding</keyword>
<dbReference type="GO" id="GO:0006412">
    <property type="term" value="P:translation"/>
    <property type="evidence" value="ECO:0007669"/>
    <property type="project" value="InterPro"/>
</dbReference>
<dbReference type="PANTHER" id="PTHR13184">
    <property type="entry name" value="37S RIBOSOMAL PROTEIN S22"/>
    <property type="match status" value="1"/>
</dbReference>
<protein>
    <recommendedName>
        <fullName evidence="10">37S ribosomal protein S22</fullName>
    </recommendedName>
</protein>
<evidence type="ECO:0000256" key="3">
    <source>
        <dbReference type="ARBA" id="ARBA00022946"/>
    </source>
</evidence>
<evidence type="ECO:0000256" key="5">
    <source>
        <dbReference type="ARBA" id="ARBA00023014"/>
    </source>
</evidence>
<accession>G0W8D7</accession>
<evidence type="ECO:0008006" key="10">
    <source>
        <dbReference type="Google" id="ProtNLM"/>
    </source>
</evidence>
<dbReference type="AlphaFoldDB" id="G0W8D7"/>
<dbReference type="PIRSF" id="PIRSF007797">
    <property type="entry name" value="RSM22"/>
    <property type="match status" value="1"/>
</dbReference>
<dbReference type="eggNOG" id="KOG2539">
    <property type="taxonomic scope" value="Eukaryota"/>
</dbReference>
<dbReference type="GeneID" id="11496481"/>
<dbReference type="KEGG" id="ndi:NDAI_0C03880"/>
<evidence type="ECO:0000256" key="4">
    <source>
        <dbReference type="ARBA" id="ARBA00023004"/>
    </source>
</evidence>
<keyword evidence="5" id="KW-0411">Iron-sulfur</keyword>
<sequence length="607" mass="70112">MLNVRQIPFRLIFQRYNSTSSKFLPETVIGQCYRPQIVLNPDVTKAINNNILSLDHPKNLRRVAKNYFVDLHRNNLHKAPLTPLQVDAHIASIFLQNYGAIYQTLMELKKRASTKGEEWVPNRVLDVGFGPATGIIALNDIFQNMEKKPTVKDAVIMGSLDMQRKAKIILSRQIDEIVDPTSLNASEESAEVSERIDILKADNEIMTDTEEVYEEELVGEVMTKKIKIKTNLRDDLPLNKEYDLIILTHQLLHDESKFHTQVDENLTRYLKLLAPGGNIVIIERGNPLGFEITVKARQLMIRPENYPNEHGKIPRPWIRGATLKDKTVPENIDYYLKIIAPSPHHRACPLQTDNPNYYSFPEGKNLKICTFQKSIERPKFSLELKKGRLLSAPWDDVEGINHDRSYKPTPDMKGKGRPYGKNYEIINYSYLIAERSLNDPETLAHIKKLREEQPFNFQIGSLGDGSPDTWPRIISQPIKRKGHVILDVCGPSGELEKWTIPKSFSKEIYYDARKAMKGDLWGLDAKVKIKGRGRLNVEKFERLEKERIRVSKKETRKHEREVLQTFNKLNNEDIPDNSEATETVQQLSEVYGHYFKHREPNNTKRKY</sequence>
<keyword evidence="4" id="KW-0408">Iron</keyword>
<keyword evidence="6" id="KW-0496">Mitochondrion</keyword>
<evidence type="ECO:0000313" key="9">
    <source>
        <dbReference type="Proteomes" id="UP000000689"/>
    </source>
</evidence>
<dbReference type="GO" id="GO:0180026">
    <property type="term" value="P:mitochondrial small ribosomal subunit assembly"/>
    <property type="evidence" value="ECO:0007669"/>
    <property type="project" value="EnsemblFungi"/>
</dbReference>
<dbReference type="GO" id="GO:0008168">
    <property type="term" value="F:methyltransferase activity"/>
    <property type="evidence" value="ECO:0007669"/>
    <property type="project" value="InterPro"/>
</dbReference>
<comment type="function">
    <text evidence="7">Mitochondrial ribosome (mitoribosome) assembly factor. Binds at the interface of the head and body domains of the mitochondrial small ribosomal subunit (mt-SSU), occluding the mRNA channel and preventing compaction of the head domain towards the body. Probable inactive methyltransferase: retains the characteristic folding and ability to bind S-adenosyl-L-methionine, but it probably lost its methyltransferase activity.</text>
</comment>
<organism evidence="8 9">
    <name type="scientific">Naumovozyma dairenensis (strain ATCC 10597 / BCRC 20456 / CBS 421 / NBRC 0211 / NRRL Y-12639)</name>
    <name type="common">Saccharomyces dairenensis</name>
    <dbReference type="NCBI Taxonomy" id="1071378"/>
    <lineage>
        <taxon>Eukaryota</taxon>
        <taxon>Fungi</taxon>
        <taxon>Dikarya</taxon>
        <taxon>Ascomycota</taxon>
        <taxon>Saccharomycotina</taxon>
        <taxon>Saccharomycetes</taxon>
        <taxon>Saccharomycetales</taxon>
        <taxon>Saccharomycetaceae</taxon>
        <taxon>Naumovozyma</taxon>
    </lineage>
</organism>
<gene>
    <name evidence="8" type="primary">NDAI0C03880</name>
    <name evidence="8" type="ordered locus">NDAI_0C03880</name>
</gene>
<dbReference type="InterPro" id="IPR029063">
    <property type="entry name" value="SAM-dependent_MTases_sf"/>
</dbReference>
<dbReference type="InterPro" id="IPR016522">
    <property type="entry name" value="RSM22_mit_bud"/>
</dbReference>
<dbReference type="GO" id="GO:0046872">
    <property type="term" value="F:metal ion binding"/>
    <property type="evidence" value="ECO:0007669"/>
    <property type="project" value="UniProtKB-KW"/>
</dbReference>
<evidence type="ECO:0000256" key="2">
    <source>
        <dbReference type="ARBA" id="ARBA00022723"/>
    </source>
</evidence>
<dbReference type="EMBL" id="HE580269">
    <property type="protein sequence ID" value="CCD24048.1"/>
    <property type="molecule type" value="Genomic_DNA"/>
</dbReference>
<dbReference type="OMA" id="HRKCPLQ"/>
<evidence type="ECO:0000256" key="6">
    <source>
        <dbReference type="ARBA" id="ARBA00023128"/>
    </source>
</evidence>
<dbReference type="STRING" id="1071378.G0W8D7"/>
<proteinExistence type="predicted"/>
<keyword evidence="9" id="KW-1185">Reference proteome</keyword>
<dbReference type="InterPro" id="IPR052571">
    <property type="entry name" value="Mt_RNA_Methyltransferase"/>
</dbReference>
<name>G0W8D7_NAUDC</name>
<dbReference type="GO" id="GO:0003735">
    <property type="term" value="F:structural constituent of ribosome"/>
    <property type="evidence" value="ECO:0007669"/>
    <property type="project" value="EnsemblFungi"/>
</dbReference>
<evidence type="ECO:0000256" key="1">
    <source>
        <dbReference type="ARBA" id="ARBA00004173"/>
    </source>
</evidence>
<dbReference type="GO" id="GO:0051539">
    <property type="term" value="F:4 iron, 4 sulfur cluster binding"/>
    <property type="evidence" value="ECO:0007669"/>
    <property type="project" value="EnsemblFungi"/>
</dbReference>
<dbReference type="Proteomes" id="UP000000689">
    <property type="component" value="Chromosome 3"/>
</dbReference>
<comment type="subcellular location">
    <subcellularLocation>
        <location evidence="1">Mitochondrion</location>
    </subcellularLocation>
</comment>
<dbReference type="HOGENOM" id="CLU_024759_0_0_1"/>
<dbReference type="Pfam" id="PF09243">
    <property type="entry name" value="Rsm22"/>
    <property type="match status" value="2"/>
</dbReference>
<keyword evidence="3" id="KW-0809">Transit peptide</keyword>
<dbReference type="PANTHER" id="PTHR13184:SF5">
    <property type="entry name" value="METHYLTRANSFERASE-LIKE PROTEIN 17, MITOCHONDRIAL"/>
    <property type="match status" value="1"/>
</dbReference>
<evidence type="ECO:0000256" key="7">
    <source>
        <dbReference type="ARBA" id="ARBA00045681"/>
    </source>
</evidence>
<evidence type="ECO:0000313" key="8">
    <source>
        <dbReference type="EMBL" id="CCD24048.1"/>
    </source>
</evidence>
<dbReference type="InterPro" id="IPR015324">
    <property type="entry name" value="Ribosomal_Rsm22-like"/>
</dbReference>
<reference evidence="8 9" key="1">
    <citation type="journal article" date="2011" name="Proc. Natl. Acad. Sci. U.S.A.">
        <title>Evolutionary erosion of yeast sex chromosomes by mating-type switching accidents.</title>
        <authorList>
            <person name="Gordon J.L."/>
            <person name="Armisen D."/>
            <person name="Proux-Wera E."/>
            <person name="Oheigeartaigh S.S."/>
            <person name="Byrne K.P."/>
            <person name="Wolfe K.H."/>
        </authorList>
    </citation>
    <scope>NUCLEOTIDE SEQUENCE [LARGE SCALE GENOMIC DNA]</scope>
    <source>
        <strain evidence="9">ATCC 10597 / BCRC 20456 / CBS 421 / NBRC 0211 / NRRL Y-12639</strain>
    </source>
</reference>
<dbReference type="RefSeq" id="XP_003669291.1">
    <property type="nucleotide sequence ID" value="XM_003669243.1"/>
</dbReference>